<dbReference type="EMBL" id="ADKM02000066">
    <property type="protein sequence ID" value="EGC03463.1"/>
    <property type="molecule type" value="Genomic_DNA"/>
</dbReference>
<evidence type="ECO:0000259" key="1">
    <source>
        <dbReference type="Pfam" id="PF05076"/>
    </source>
</evidence>
<gene>
    <name evidence="2" type="ORF">CUS_6542</name>
</gene>
<dbReference type="PANTHER" id="PTHR10928:SF2">
    <property type="entry name" value="SUPPRESSOR OF FUSED HOMOLOG"/>
    <property type="match status" value="1"/>
</dbReference>
<reference evidence="2 3" key="1">
    <citation type="submission" date="2011-02" db="EMBL/GenBank/DDBJ databases">
        <authorList>
            <person name="Nelson K.E."/>
            <person name="Sutton G."/>
            <person name="Torralba M."/>
            <person name="Durkin S."/>
            <person name="Harkins D."/>
            <person name="Montgomery R."/>
            <person name="Ziemer C."/>
            <person name="Klaassens E."/>
            <person name="Ocuiv P."/>
            <person name="Morrison M."/>
        </authorList>
    </citation>
    <scope>NUCLEOTIDE SEQUENCE [LARGE SCALE GENOMIC DNA]</scope>
    <source>
        <strain evidence="2 3">8</strain>
    </source>
</reference>
<dbReference type="SUPFAM" id="SSF103359">
    <property type="entry name" value="Suppressor of Fused, N-terminal domain"/>
    <property type="match status" value="1"/>
</dbReference>
<dbReference type="RefSeq" id="WP_002848840.1">
    <property type="nucleotide sequence ID" value="NZ_ADKM02000066.1"/>
</dbReference>
<dbReference type="STRING" id="246199.CUS_6542"/>
<evidence type="ECO:0000313" key="3">
    <source>
        <dbReference type="Proteomes" id="UP000004259"/>
    </source>
</evidence>
<dbReference type="InterPro" id="IPR007768">
    <property type="entry name" value="Suppressor_of_fused"/>
</dbReference>
<protein>
    <recommendedName>
        <fullName evidence="1">Suppressor of fused-like domain-containing protein</fullName>
    </recommendedName>
</protein>
<accession>E9SB70</accession>
<dbReference type="OrthoDB" id="9023549at2"/>
<dbReference type="Pfam" id="PF05076">
    <property type="entry name" value="SUFU"/>
    <property type="match status" value="1"/>
</dbReference>
<organism evidence="2 3">
    <name type="scientific">Ruminococcus albus 8</name>
    <dbReference type="NCBI Taxonomy" id="246199"/>
    <lineage>
        <taxon>Bacteria</taxon>
        <taxon>Bacillati</taxon>
        <taxon>Bacillota</taxon>
        <taxon>Clostridia</taxon>
        <taxon>Eubacteriales</taxon>
        <taxon>Oscillospiraceae</taxon>
        <taxon>Ruminococcus</taxon>
    </lineage>
</organism>
<feature type="domain" description="Suppressor of fused-like" evidence="1">
    <location>
        <begin position="41"/>
        <end position="205"/>
    </location>
</feature>
<evidence type="ECO:0000313" key="2">
    <source>
        <dbReference type="EMBL" id="EGC03463.1"/>
    </source>
</evidence>
<dbReference type="Proteomes" id="UP000004259">
    <property type="component" value="Unassembled WGS sequence"/>
</dbReference>
<keyword evidence="3" id="KW-1185">Reference proteome</keyword>
<proteinExistence type="predicted"/>
<comment type="caution">
    <text evidence="2">The sequence shown here is derived from an EMBL/GenBank/DDBJ whole genome shotgun (WGS) entry which is preliminary data.</text>
</comment>
<dbReference type="InterPro" id="IPR037181">
    <property type="entry name" value="SUFU_N"/>
</dbReference>
<dbReference type="PANTHER" id="PTHR10928">
    <property type="entry name" value="SUPPRESSOR OF FUSED"/>
    <property type="match status" value="1"/>
</dbReference>
<dbReference type="eggNOG" id="ENOG502Z7T1">
    <property type="taxonomic scope" value="Bacteria"/>
</dbReference>
<sequence length="208" mass="23429">MANEELNTSGWDAITAEFERVYPGQTKPLHYGTILSWELGGNDPLRGISIYDGGDFWHFVSYGLTELYEKENNDKEWSGFGFELTFKLKKDCFDPDDLEDELACVCGIMQSIARITFKNGDIFQNNEYIYTGQTTGIDAKQKSALTGFICINDPTVNTLETPNGRVKFIELIGMTDAELKTLGSHDSVAEIYARLGSDITDYKRKPLF</sequence>
<dbReference type="AlphaFoldDB" id="E9SB70"/>
<dbReference type="GO" id="GO:0005737">
    <property type="term" value="C:cytoplasm"/>
    <property type="evidence" value="ECO:0007669"/>
    <property type="project" value="TreeGrafter"/>
</dbReference>
<name>E9SB70_RUMAL</name>
<dbReference type="InterPro" id="IPR020941">
    <property type="entry name" value="SUFU-like_domain"/>
</dbReference>